<organism evidence="1 2">
    <name type="scientific">Candidatus Coprenecus stercoravium</name>
    <dbReference type="NCBI Taxonomy" id="2840735"/>
    <lineage>
        <taxon>Bacteria</taxon>
        <taxon>Pseudomonadati</taxon>
        <taxon>Bacteroidota</taxon>
        <taxon>Bacteroidia</taxon>
        <taxon>Bacteroidales</taxon>
        <taxon>Rikenellaceae</taxon>
        <taxon>Rikenellaceae incertae sedis</taxon>
        <taxon>Candidatus Coprenecus</taxon>
    </lineage>
</organism>
<name>A0A9D2KAG2_9BACT</name>
<evidence type="ECO:0000313" key="2">
    <source>
        <dbReference type="Proteomes" id="UP000824115"/>
    </source>
</evidence>
<dbReference type="Proteomes" id="UP000824115">
    <property type="component" value="Unassembled WGS sequence"/>
</dbReference>
<evidence type="ECO:0000313" key="1">
    <source>
        <dbReference type="EMBL" id="HIZ85926.1"/>
    </source>
</evidence>
<accession>A0A9D2KAG2</accession>
<comment type="caution">
    <text evidence="1">The sequence shown here is derived from an EMBL/GenBank/DDBJ whole genome shotgun (WGS) entry which is preliminary data.</text>
</comment>
<reference evidence="1" key="1">
    <citation type="journal article" date="2021" name="PeerJ">
        <title>Extensive microbial diversity within the chicken gut microbiome revealed by metagenomics and culture.</title>
        <authorList>
            <person name="Gilroy R."/>
            <person name="Ravi A."/>
            <person name="Getino M."/>
            <person name="Pursley I."/>
            <person name="Horton D.L."/>
            <person name="Alikhan N.F."/>
            <person name="Baker D."/>
            <person name="Gharbi K."/>
            <person name="Hall N."/>
            <person name="Watson M."/>
            <person name="Adriaenssens E.M."/>
            <person name="Foster-Nyarko E."/>
            <person name="Jarju S."/>
            <person name="Secka A."/>
            <person name="Antonio M."/>
            <person name="Oren A."/>
            <person name="Chaudhuri R.R."/>
            <person name="La Ragione R."/>
            <person name="Hildebrand F."/>
            <person name="Pallen M.J."/>
        </authorList>
    </citation>
    <scope>NUCLEOTIDE SEQUENCE</scope>
    <source>
        <strain evidence="1">Gambia16-554</strain>
    </source>
</reference>
<sequence length="319" mass="36265">MIRINDKEFPSRWEELSPEQWLGVVGAMLEFGSRQCDFASFQIKLLEAIVGKLPQDPSNPVLCENIFRLQEVFCWPYVYAYKDPRYDKLSERTKEMLRHHLPSQLDQSDPEVRIASSFETRVDFDLCFPAQLLPHLPSDPALTGYRFSCRGTLASTDMTARQYVAAMGLLEAFSPDAEYLDEILSSLLCVLYSGEDVDMEQYHGGRIPLTEKVAVMYNFRAVNEWVSRLPKYDLLFNRSAARKGSRSPLGMEGSLYALSEKGYGDIDKVGGMNLFTYLDVLLKQTMDSVRSLHSCKMKPHEIAGELSLSVEQVLNIISE</sequence>
<reference evidence="1" key="2">
    <citation type="submission" date="2021-04" db="EMBL/GenBank/DDBJ databases">
        <authorList>
            <person name="Gilroy R."/>
        </authorList>
    </citation>
    <scope>NUCLEOTIDE SEQUENCE</scope>
    <source>
        <strain evidence="1">Gambia16-554</strain>
    </source>
</reference>
<protein>
    <submittedName>
        <fullName evidence="1">Uncharacterized protein</fullName>
    </submittedName>
</protein>
<proteinExistence type="predicted"/>
<dbReference type="EMBL" id="DXAW01000096">
    <property type="protein sequence ID" value="HIZ85926.1"/>
    <property type="molecule type" value="Genomic_DNA"/>
</dbReference>
<gene>
    <name evidence="1" type="ORF">IAC04_05510</name>
</gene>
<dbReference type="AlphaFoldDB" id="A0A9D2KAG2"/>